<evidence type="ECO:0000313" key="3">
    <source>
        <dbReference type="Proteomes" id="UP001498476"/>
    </source>
</evidence>
<dbReference type="Proteomes" id="UP001498476">
    <property type="component" value="Unassembled WGS sequence"/>
</dbReference>
<feature type="region of interest" description="Disordered" evidence="1">
    <location>
        <begin position="127"/>
        <end position="179"/>
    </location>
</feature>
<reference evidence="2 3" key="1">
    <citation type="journal article" date="2025" name="Microbiol. Resour. Announc.">
        <title>Draft genome sequences for Neonectria magnoliae and Neonectria punicea, canker pathogens of Liriodendron tulipifera and Acer saccharum in West Virginia.</title>
        <authorList>
            <person name="Petronek H.M."/>
            <person name="Kasson M.T."/>
            <person name="Metheny A.M."/>
            <person name="Stauder C.M."/>
            <person name="Lovett B."/>
            <person name="Lynch S.C."/>
            <person name="Garnas J.R."/>
            <person name="Kasson L.R."/>
            <person name="Stajich J.E."/>
        </authorList>
    </citation>
    <scope>NUCLEOTIDE SEQUENCE [LARGE SCALE GENOMIC DNA]</scope>
    <source>
        <strain evidence="2 3">NRRL 64653</strain>
    </source>
</reference>
<name>A0ABR1GUM7_9HYPO</name>
<protein>
    <submittedName>
        <fullName evidence="2">Uncharacterized protein</fullName>
    </submittedName>
</protein>
<proteinExistence type="predicted"/>
<sequence>MPNTYVLRLYVSVSIHTTPLTLEIGFPKGRKKLAELYRNSVQRAKTLPKDHQKPLSVVFELPPSAKSIDTNKGVQSLVVHFDCKDSADAWTDTICQNVKGHERHVIVKQYWEEGELEELEKKLEELEKQGEQERKLKEQEKKLDDQKRKLEEQKKKLKEQEKKVEEQEKKLEEQKRLNR</sequence>
<dbReference type="EMBL" id="JAZAVJ010000162">
    <property type="protein sequence ID" value="KAK7409090.1"/>
    <property type="molecule type" value="Genomic_DNA"/>
</dbReference>
<dbReference type="Gene3D" id="6.10.250.3150">
    <property type="match status" value="1"/>
</dbReference>
<gene>
    <name evidence="2" type="ORF">QQX98_008697</name>
</gene>
<evidence type="ECO:0000313" key="2">
    <source>
        <dbReference type="EMBL" id="KAK7409090.1"/>
    </source>
</evidence>
<organism evidence="2 3">
    <name type="scientific">Neonectria punicea</name>
    <dbReference type="NCBI Taxonomy" id="979145"/>
    <lineage>
        <taxon>Eukaryota</taxon>
        <taxon>Fungi</taxon>
        <taxon>Dikarya</taxon>
        <taxon>Ascomycota</taxon>
        <taxon>Pezizomycotina</taxon>
        <taxon>Sordariomycetes</taxon>
        <taxon>Hypocreomycetidae</taxon>
        <taxon>Hypocreales</taxon>
        <taxon>Nectriaceae</taxon>
        <taxon>Neonectria</taxon>
    </lineage>
</organism>
<comment type="caution">
    <text evidence="2">The sequence shown here is derived from an EMBL/GenBank/DDBJ whole genome shotgun (WGS) entry which is preliminary data.</text>
</comment>
<accession>A0ABR1GUM7</accession>
<keyword evidence="3" id="KW-1185">Reference proteome</keyword>
<evidence type="ECO:0000256" key="1">
    <source>
        <dbReference type="SAM" id="MobiDB-lite"/>
    </source>
</evidence>